<evidence type="ECO:0000313" key="2">
    <source>
        <dbReference type="EMBL" id="MBB4265870.1"/>
    </source>
</evidence>
<dbReference type="RefSeq" id="WP_184043668.1">
    <property type="nucleotide sequence ID" value="NZ_JACIGK010000009.1"/>
</dbReference>
<sequence length="116" mass="12314">MKFKLIVASVSDEVTDAIVDAARAEGATGCTVVTSARGQGLKKTKTFFGLDLSGARDVVLIIVEQHLSRRILERISEAGGFDDRPGTGVAVMIDVEDAVGLGSQIHTLQSEIEDEI</sequence>
<dbReference type="InterPro" id="IPR002187">
    <property type="entry name" value="N-reg_PII"/>
</dbReference>
<dbReference type="InterPro" id="IPR011322">
    <property type="entry name" value="N-reg_PII-like_a/b"/>
</dbReference>
<protein>
    <recommendedName>
        <fullName evidence="1">Nitrogen regulatory protein P-II</fullName>
    </recommendedName>
</protein>
<name>A0A7W6RCA3_9PROT</name>
<dbReference type="SUPFAM" id="SSF54913">
    <property type="entry name" value="GlnB-like"/>
    <property type="match status" value="1"/>
</dbReference>
<dbReference type="SMART" id="SM00938">
    <property type="entry name" value="P-II"/>
    <property type="match status" value="1"/>
</dbReference>
<gene>
    <name evidence="2" type="ORF">GGD89_001495</name>
</gene>
<evidence type="ECO:0000313" key="3">
    <source>
        <dbReference type="Proteomes" id="UP000554286"/>
    </source>
</evidence>
<keyword evidence="3" id="KW-1185">Reference proteome</keyword>
<dbReference type="Gene3D" id="3.30.70.120">
    <property type="match status" value="1"/>
</dbReference>
<dbReference type="PROSITE" id="PS51343">
    <property type="entry name" value="PII_GLNB_DOM"/>
    <property type="match status" value="1"/>
</dbReference>
<comment type="caution">
    <text evidence="2">The sequence shown here is derived from an EMBL/GenBank/DDBJ whole genome shotgun (WGS) entry which is preliminary data.</text>
</comment>
<dbReference type="GO" id="GO:0030234">
    <property type="term" value="F:enzyme regulator activity"/>
    <property type="evidence" value="ECO:0007669"/>
    <property type="project" value="InterPro"/>
</dbReference>
<dbReference type="EMBL" id="JACIGK010000009">
    <property type="protein sequence ID" value="MBB4265870.1"/>
    <property type="molecule type" value="Genomic_DNA"/>
</dbReference>
<dbReference type="Proteomes" id="UP000554286">
    <property type="component" value="Unassembled WGS sequence"/>
</dbReference>
<dbReference type="GO" id="GO:0006808">
    <property type="term" value="P:regulation of nitrogen utilization"/>
    <property type="evidence" value="ECO:0007669"/>
    <property type="project" value="InterPro"/>
</dbReference>
<accession>A0A7W6RCA3</accession>
<organism evidence="2 3">
    <name type="scientific">Roseospira visakhapatnamensis</name>
    <dbReference type="NCBI Taxonomy" id="390880"/>
    <lineage>
        <taxon>Bacteria</taxon>
        <taxon>Pseudomonadati</taxon>
        <taxon>Pseudomonadota</taxon>
        <taxon>Alphaproteobacteria</taxon>
        <taxon>Rhodospirillales</taxon>
        <taxon>Rhodospirillaceae</taxon>
        <taxon>Roseospira</taxon>
    </lineage>
</organism>
<evidence type="ECO:0000256" key="1">
    <source>
        <dbReference type="ARBA" id="ARBA00015681"/>
    </source>
</evidence>
<dbReference type="InterPro" id="IPR015867">
    <property type="entry name" value="N-reg_PII/ATP_PRibTrfase_C"/>
</dbReference>
<dbReference type="Pfam" id="PF00543">
    <property type="entry name" value="P-II"/>
    <property type="match status" value="1"/>
</dbReference>
<proteinExistence type="predicted"/>
<dbReference type="AlphaFoldDB" id="A0A7W6RCA3"/>
<reference evidence="2 3" key="1">
    <citation type="submission" date="2020-08" db="EMBL/GenBank/DDBJ databases">
        <title>Genome sequencing of Purple Non-Sulfur Bacteria from various extreme environments.</title>
        <authorList>
            <person name="Mayer M."/>
        </authorList>
    </citation>
    <scope>NUCLEOTIDE SEQUENCE [LARGE SCALE GENOMIC DNA]</scope>
    <source>
        <strain evidence="2 3">JA131</strain>
    </source>
</reference>